<name>A0A6C0C289_9ZZZZ</name>
<protein>
    <submittedName>
        <fullName evidence="1">Uncharacterized protein</fullName>
    </submittedName>
</protein>
<accession>A0A6C0C289</accession>
<dbReference type="AlphaFoldDB" id="A0A6C0C289"/>
<dbReference type="EMBL" id="MN739307">
    <property type="protein sequence ID" value="QHS97879.1"/>
    <property type="molecule type" value="Genomic_DNA"/>
</dbReference>
<proteinExistence type="predicted"/>
<sequence length="509" mass="57980">MPKARKRKSVEGLDAEDTYRDISIKVKLGRLRPSPDLRAVIEDATSRLQDSVATGLLLANHTLIRELASGRFPDITSQTWWLHCIKIWGGSDARGAQREFDSKVQEAYETLKDRPGMSQVPMHLIVHTINQIVVVLMANTWTHVAQSFHNLLRKAFQRELSIFETDVRKLSVKERSCARECAMRHSLRTGETSWDPAVQDDLRSHLERVYRPWTDKYGSVKDSQQIKKEDCPELIRWMAELAAHRDRCAVREDVIFYKGCLWTHRLIPLGSLKVRHILITKYVFKNELLPLARRFRKSKTPNGPDPSFEDYFPGLPKLKPCQGAVFANYFATEGVSASLLYEKPVNVPMSEAVKKHKGFVAVEGQDMKSAHPPRLPQPGEHLIAIDPGRRDVVFGSVHNSDETVRMSTAQLCHDSGRGWSKRQSEKVFSAARHEDITLAEAKANLPSSKTTSLVAWGAFVAAYTPLLQVTLDVWKKKFFRKLLSGATERETSVWTLYARRSRVAFEVRR</sequence>
<evidence type="ECO:0000313" key="1">
    <source>
        <dbReference type="EMBL" id="QHS97879.1"/>
    </source>
</evidence>
<organism evidence="1">
    <name type="scientific">viral metagenome</name>
    <dbReference type="NCBI Taxonomy" id="1070528"/>
    <lineage>
        <taxon>unclassified sequences</taxon>
        <taxon>metagenomes</taxon>
        <taxon>organismal metagenomes</taxon>
    </lineage>
</organism>
<reference evidence="1" key="1">
    <citation type="journal article" date="2020" name="Nature">
        <title>Giant virus diversity and host interactions through global metagenomics.</title>
        <authorList>
            <person name="Schulz F."/>
            <person name="Roux S."/>
            <person name="Paez-Espino D."/>
            <person name="Jungbluth S."/>
            <person name="Walsh D.A."/>
            <person name="Denef V.J."/>
            <person name="McMahon K.D."/>
            <person name="Konstantinidis K.T."/>
            <person name="Eloe-Fadrosh E.A."/>
            <person name="Kyrpides N.C."/>
            <person name="Woyke T."/>
        </authorList>
    </citation>
    <scope>NUCLEOTIDE SEQUENCE</scope>
    <source>
        <strain evidence="1">GVMAG-M-3300020182-33</strain>
    </source>
</reference>